<accession>A0ABS4WEX2</accession>
<protein>
    <recommendedName>
        <fullName evidence="3">Dihydrofolate reductase</fullName>
    </recommendedName>
</protein>
<proteinExistence type="predicted"/>
<organism evidence="1 2">
    <name type="scientific">Paeniglutamicibacter psychrophenolicus</name>
    <dbReference type="NCBI Taxonomy" id="257454"/>
    <lineage>
        <taxon>Bacteria</taxon>
        <taxon>Bacillati</taxon>
        <taxon>Actinomycetota</taxon>
        <taxon>Actinomycetes</taxon>
        <taxon>Micrococcales</taxon>
        <taxon>Micrococcaceae</taxon>
        <taxon>Paeniglutamicibacter</taxon>
    </lineage>
</organism>
<sequence length="96" mass="10904">MGVSLDGYIVGPDGRFDWTAPGDEIFRLVTDEVREVGIHLSGRLPYDTMLYWESSTKDPSLDPARREWAAIWNPLPKVVFSGSLPPRWRAGCSWPR</sequence>
<evidence type="ECO:0000313" key="1">
    <source>
        <dbReference type="EMBL" id="MBP2374765.1"/>
    </source>
</evidence>
<dbReference type="SUPFAM" id="SSF53597">
    <property type="entry name" value="Dihydrofolate reductase-like"/>
    <property type="match status" value="1"/>
</dbReference>
<keyword evidence="2" id="KW-1185">Reference proteome</keyword>
<dbReference type="InterPro" id="IPR024072">
    <property type="entry name" value="DHFR-like_dom_sf"/>
</dbReference>
<name>A0ABS4WEX2_9MICC</name>
<comment type="caution">
    <text evidence="1">The sequence shown here is derived from an EMBL/GenBank/DDBJ whole genome shotgun (WGS) entry which is preliminary data.</text>
</comment>
<dbReference type="Gene3D" id="3.40.430.10">
    <property type="entry name" value="Dihydrofolate Reductase, subunit A"/>
    <property type="match status" value="1"/>
</dbReference>
<dbReference type="RefSeq" id="WP_209907856.1">
    <property type="nucleotide sequence ID" value="NZ_BAAAMI010000017.1"/>
</dbReference>
<dbReference type="Proteomes" id="UP000766570">
    <property type="component" value="Unassembled WGS sequence"/>
</dbReference>
<reference evidence="1 2" key="1">
    <citation type="submission" date="2021-03" db="EMBL/GenBank/DDBJ databases">
        <title>Sequencing the genomes of 1000 actinobacteria strains.</title>
        <authorList>
            <person name="Klenk H.-P."/>
        </authorList>
    </citation>
    <scope>NUCLEOTIDE SEQUENCE [LARGE SCALE GENOMIC DNA]</scope>
    <source>
        <strain evidence="1 2">DSM 15454</strain>
    </source>
</reference>
<dbReference type="EMBL" id="JAGIOE010000001">
    <property type="protein sequence ID" value="MBP2374765.1"/>
    <property type="molecule type" value="Genomic_DNA"/>
</dbReference>
<evidence type="ECO:0008006" key="3">
    <source>
        <dbReference type="Google" id="ProtNLM"/>
    </source>
</evidence>
<evidence type="ECO:0000313" key="2">
    <source>
        <dbReference type="Proteomes" id="UP000766570"/>
    </source>
</evidence>
<gene>
    <name evidence="1" type="ORF">JOF46_002677</name>
</gene>